<dbReference type="EMBL" id="WKKG01000007">
    <property type="protein sequence ID" value="MRX69204.1"/>
    <property type="molecule type" value="Genomic_DNA"/>
</dbReference>
<dbReference type="Proteomes" id="UP000468990">
    <property type="component" value="Unassembled WGS sequence"/>
</dbReference>
<name>A0A521E580_9FLAO</name>
<dbReference type="Proteomes" id="UP000317289">
    <property type="component" value="Unassembled WGS sequence"/>
</dbReference>
<evidence type="ECO:0008006" key="6">
    <source>
        <dbReference type="Google" id="ProtNLM"/>
    </source>
</evidence>
<evidence type="ECO:0000256" key="1">
    <source>
        <dbReference type="SAM" id="SignalP"/>
    </source>
</evidence>
<evidence type="ECO:0000313" key="5">
    <source>
        <dbReference type="Proteomes" id="UP000468990"/>
    </source>
</evidence>
<evidence type="ECO:0000313" key="4">
    <source>
        <dbReference type="Proteomes" id="UP000317289"/>
    </source>
</evidence>
<dbReference type="EMBL" id="FXTA01000004">
    <property type="protein sequence ID" value="SMO79067.1"/>
    <property type="molecule type" value="Genomic_DNA"/>
</dbReference>
<dbReference type="PROSITE" id="PS51257">
    <property type="entry name" value="PROKAR_LIPOPROTEIN"/>
    <property type="match status" value="1"/>
</dbReference>
<keyword evidence="1" id="KW-0732">Signal</keyword>
<dbReference type="RefSeq" id="WP_142451407.1">
    <property type="nucleotide sequence ID" value="NZ_FXTA01000004.1"/>
</dbReference>
<keyword evidence="5" id="KW-1185">Reference proteome</keyword>
<evidence type="ECO:0000313" key="2">
    <source>
        <dbReference type="EMBL" id="MRX69204.1"/>
    </source>
</evidence>
<sequence>MKKTILFFLIIFSFAITSCNQQTLETYNNTIVRAHQKLLFINDNFYEKATTYIGKPESKKLLADLIEETKRKVIEDRKAVENLVPFKDHGLRRTILEMYSSTENAMFFYAANTDLITKTGNAEKAFKLFEKPLSEFRELDQLIRELQVQYAYYNKGQLR</sequence>
<feature type="signal peptide" evidence="1">
    <location>
        <begin position="1"/>
        <end position="18"/>
    </location>
</feature>
<evidence type="ECO:0000313" key="3">
    <source>
        <dbReference type="EMBL" id="SMO79067.1"/>
    </source>
</evidence>
<reference evidence="3 4" key="1">
    <citation type="submission" date="2017-05" db="EMBL/GenBank/DDBJ databases">
        <authorList>
            <person name="Varghese N."/>
            <person name="Submissions S."/>
        </authorList>
    </citation>
    <scope>NUCLEOTIDE SEQUENCE [LARGE SCALE GENOMIC DNA]</scope>
    <source>
        <strain evidence="3 4">DSM 19382</strain>
    </source>
</reference>
<reference evidence="2 5" key="2">
    <citation type="submission" date="2019-11" db="EMBL/GenBank/DDBJ databases">
        <title>Flavobacterium resistens genome.</title>
        <authorList>
            <person name="Wilson V.M."/>
            <person name="Newman J.D."/>
        </authorList>
    </citation>
    <scope>NUCLEOTIDE SEQUENCE [LARGE SCALE GENOMIC DNA]</scope>
    <source>
        <strain evidence="2 5">DSM 19382</strain>
    </source>
</reference>
<dbReference type="OrthoDB" id="1362444at2"/>
<proteinExistence type="predicted"/>
<dbReference type="AlphaFoldDB" id="A0A521E580"/>
<feature type="chain" id="PRO_5043205851" description="DUF4142 domain-containing protein" evidence="1">
    <location>
        <begin position="19"/>
        <end position="159"/>
    </location>
</feature>
<gene>
    <name evidence="2" type="ORF">GJU42_14630</name>
    <name evidence="3" type="ORF">SAMN06265349_104110</name>
</gene>
<protein>
    <recommendedName>
        <fullName evidence="6">DUF4142 domain-containing protein</fullName>
    </recommendedName>
</protein>
<accession>A0A521E580</accession>
<organism evidence="3 4">
    <name type="scientific">Flavobacterium resistens</name>
    <dbReference type="NCBI Taxonomy" id="443612"/>
    <lineage>
        <taxon>Bacteria</taxon>
        <taxon>Pseudomonadati</taxon>
        <taxon>Bacteroidota</taxon>
        <taxon>Flavobacteriia</taxon>
        <taxon>Flavobacteriales</taxon>
        <taxon>Flavobacteriaceae</taxon>
        <taxon>Flavobacterium</taxon>
    </lineage>
</organism>